<reference evidence="2 3" key="1">
    <citation type="submission" date="2024-04" db="EMBL/GenBank/DDBJ databases">
        <title>draft genome sequnece of Paenibacillus filicis.</title>
        <authorList>
            <person name="Kim D.-U."/>
        </authorList>
    </citation>
    <scope>NUCLEOTIDE SEQUENCE [LARGE SCALE GENOMIC DNA]</scope>
    <source>
        <strain evidence="2 3">KACC14197</strain>
    </source>
</reference>
<accession>A0ABU9DSP1</accession>
<evidence type="ECO:0008006" key="4">
    <source>
        <dbReference type="Google" id="ProtNLM"/>
    </source>
</evidence>
<keyword evidence="1" id="KW-1133">Transmembrane helix</keyword>
<gene>
    <name evidence="2" type="ORF">WMW72_27860</name>
</gene>
<name>A0ABU9DSP1_9BACL</name>
<dbReference type="EMBL" id="JBBPCC010000023">
    <property type="protein sequence ID" value="MEK8131729.1"/>
    <property type="molecule type" value="Genomic_DNA"/>
</dbReference>
<proteinExistence type="predicted"/>
<evidence type="ECO:0000256" key="1">
    <source>
        <dbReference type="SAM" id="Phobius"/>
    </source>
</evidence>
<keyword evidence="1" id="KW-0812">Transmembrane</keyword>
<dbReference type="Proteomes" id="UP001469365">
    <property type="component" value="Unassembled WGS sequence"/>
</dbReference>
<comment type="caution">
    <text evidence="2">The sequence shown here is derived from an EMBL/GenBank/DDBJ whole genome shotgun (WGS) entry which is preliminary data.</text>
</comment>
<keyword evidence="3" id="KW-1185">Reference proteome</keyword>
<protein>
    <recommendedName>
        <fullName evidence="4">Glycosyl transferase family 2</fullName>
    </recommendedName>
</protein>
<evidence type="ECO:0000313" key="2">
    <source>
        <dbReference type="EMBL" id="MEK8131729.1"/>
    </source>
</evidence>
<keyword evidence="1" id="KW-0472">Membrane</keyword>
<organism evidence="2 3">
    <name type="scientific">Paenibacillus filicis</name>
    <dbReference type="NCBI Taxonomy" id="669464"/>
    <lineage>
        <taxon>Bacteria</taxon>
        <taxon>Bacillati</taxon>
        <taxon>Bacillota</taxon>
        <taxon>Bacilli</taxon>
        <taxon>Bacillales</taxon>
        <taxon>Paenibacillaceae</taxon>
        <taxon>Paenibacillus</taxon>
    </lineage>
</organism>
<feature type="transmembrane region" description="Helical" evidence="1">
    <location>
        <begin position="6"/>
        <end position="23"/>
    </location>
</feature>
<dbReference type="RefSeq" id="WP_341418861.1">
    <property type="nucleotide sequence ID" value="NZ_JBBPCC010000023.1"/>
</dbReference>
<sequence length="132" mass="15468">MILGLVWIVGSYAAGIAIIHALHRRWKRQGQPRITHYILQTRNNGHQVEWYLRSLHFFSWMKGRTIAVTIADEGSTDDTVAIAKRLSQEHHLTIYTHAVEDSEFWARQHENEQLVIVRLNQEQDLATAYKYM</sequence>
<evidence type="ECO:0000313" key="3">
    <source>
        <dbReference type="Proteomes" id="UP001469365"/>
    </source>
</evidence>